<dbReference type="EMBL" id="CP001854">
    <property type="protein sequence ID" value="ADB54180.1"/>
    <property type="molecule type" value="Genomic_DNA"/>
</dbReference>
<dbReference type="InterPro" id="IPR038765">
    <property type="entry name" value="Papain-like_cys_pep_sf"/>
</dbReference>
<accession>D3F2P9</accession>
<feature type="compositionally biased region" description="Basic and acidic residues" evidence="1">
    <location>
        <begin position="34"/>
        <end position="46"/>
    </location>
</feature>
<dbReference type="HOGENOM" id="CLU_1228208_0_0_11"/>
<protein>
    <submittedName>
        <fullName evidence="2">Uncharacterized protein</fullName>
    </submittedName>
</protein>
<keyword evidence="3" id="KW-1185">Reference proteome</keyword>
<proteinExistence type="predicted"/>
<feature type="compositionally biased region" description="Low complexity" evidence="1">
    <location>
        <begin position="11"/>
        <end position="29"/>
    </location>
</feature>
<organism evidence="2 3">
    <name type="scientific">Conexibacter woesei (strain DSM 14684 / CCUG 47730 / CIP 108061 / JCM 11494 / NBRC 100937 / ID131577)</name>
    <dbReference type="NCBI Taxonomy" id="469383"/>
    <lineage>
        <taxon>Bacteria</taxon>
        <taxon>Bacillati</taxon>
        <taxon>Actinomycetota</taxon>
        <taxon>Thermoleophilia</taxon>
        <taxon>Solirubrobacterales</taxon>
        <taxon>Conexibacteraceae</taxon>
        <taxon>Conexibacter</taxon>
    </lineage>
</organism>
<dbReference type="Gene3D" id="3.90.1720.10">
    <property type="entry name" value="endopeptidase domain like (from Nostoc punctiforme)"/>
    <property type="match status" value="1"/>
</dbReference>
<dbReference type="STRING" id="469383.Cwoe_5779"/>
<feature type="region of interest" description="Disordered" evidence="1">
    <location>
        <begin position="1"/>
        <end position="72"/>
    </location>
</feature>
<name>D3F2P9_CONWI</name>
<evidence type="ECO:0000313" key="2">
    <source>
        <dbReference type="EMBL" id="ADB54180.1"/>
    </source>
</evidence>
<dbReference type="KEGG" id="cwo:Cwoe_5779"/>
<evidence type="ECO:0000256" key="1">
    <source>
        <dbReference type="SAM" id="MobiDB-lite"/>
    </source>
</evidence>
<gene>
    <name evidence="2" type="ordered locus">Cwoe_5779</name>
</gene>
<evidence type="ECO:0000313" key="3">
    <source>
        <dbReference type="Proteomes" id="UP000008229"/>
    </source>
</evidence>
<reference evidence="3" key="2">
    <citation type="submission" date="2010-01" db="EMBL/GenBank/DDBJ databases">
        <title>The complete genome of Conexibacter woesei DSM 14684.</title>
        <authorList>
            <consortium name="US DOE Joint Genome Institute (JGI-PGF)"/>
            <person name="Lucas S."/>
            <person name="Copeland A."/>
            <person name="Lapidus A."/>
            <person name="Glavina del Rio T."/>
            <person name="Dalin E."/>
            <person name="Tice H."/>
            <person name="Bruce D."/>
            <person name="Goodwin L."/>
            <person name="Pitluck S."/>
            <person name="Kyrpides N."/>
            <person name="Mavromatis K."/>
            <person name="Ivanova N."/>
            <person name="Mikhailova N."/>
            <person name="Chertkov O."/>
            <person name="Brettin T."/>
            <person name="Detter J.C."/>
            <person name="Han C."/>
            <person name="Larimer F."/>
            <person name="Land M."/>
            <person name="Hauser L."/>
            <person name="Markowitz V."/>
            <person name="Cheng J.-F."/>
            <person name="Hugenholtz P."/>
            <person name="Woyke T."/>
            <person name="Wu D."/>
            <person name="Pukall R."/>
            <person name="Steenblock K."/>
            <person name="Schneider S."/>
            <person name="Klenk H.-P."/>
            <person name="Eisen J.A."/>
        </authorList>
    </citation>
    <scope>NUCLEOTIDE SEQUENCE [LARGE SCALE GENOMIC DNA]</scope>
    <source>
        <strain evidence="3">DSM 14684 / CIP 108061 / JCM 11494 / NBRC 100937 / ID131577</strain>
    </source>
</reference>
<dbReference type="AlphaFoldDB" id="D3F2P9"/>
<sequence>MLGGCGSADETATGAQPPPAQATVGQPPAYEEQAVDKLKRNPRAVDPDAGVAADFDPNANASVTNAAELPQPRTDAEIRAELERSGIPSGEQASVTSDGLAVAPLGAPDVVQAVIQAGNQIARLPYRYGGGHQTWIDTAYDCSASISFAFAAAGMLDRPLVSGDLANWGAAGPGRWITIYANGGHVFMYVAGLRFDTSGLRVTGSRWQAEPRSSAGFTVRHPVGL</sequence>
<dbReference type="SUPFAM" id="SSF54001">
    <property type="entry name" value="Cysteine proteinases"/>
    <property type="match status" value="1"/>
</dbReference>
<dbReference type="Proteomes" id="UP000008229">
    <property type="component" value="Chromosome"/>
</dbReference>
<reference evidence="2 3" key="1">
    <citation type="journal article" date="2010" name="Stand. Genomic Sci.">
        <title>Complete genome sequence of Conexibacter woesei type strain (ID131577).</title>
        <authorList>
            <person name="Pukall R."/>
            <person name="Lapidus A."/>
            <person name="Glavina Del Rio T."/>
            <person name="Copeland A."/>
            <person name="Tice H."/>
            <person name="Cheng J.-F."/>
            <person name="Lucas S."/>
            <person name="Chen F."/>
            <person name="Nolan M."/>
            <person name="Bruce D."/>
            <person name="Goodwin L."/>
            <person name="Pitluck S."/>
            <person name="Mavromatis K."/>
            <person name="Ivanova N."/>
            <person name="Ovchinnikova G."/>
            <person name="Pati A."/>
            <person name="Chen A."/>
            <person name="Palaniappan K."/>
            <person name="Land M."/>
            <person name="Hauser L."/>
            <person name="Chang Y.-J."/>
            <person name="Jeffries C.D."/>
            <person name="Chain P."/>
            <person name="Meincke L."/>
            <person name="Sims D."/>
            <person name="Brettin T."/>
            <person name="Detter J.C."/>
            <person name="Rohde M."/>
            <person name="Goeker M."/>
            <person name="Bristow J."/>
            <person name="Eisen J.A."/>
            <person name="Markowitz V."/>
            <person name="Kyrpides N.C."/>
            <person name="Klenk H.-P."/>
            <person name="Hugenholtz P."/>
        </authorList>
    </citation>
    <scope>NUCLEOTIDE SEQUENCE [LARGE SCALE GENOMIC DNA]</scope>
    <source>
        <strain evidence="3">DSM 14684 / CIP 108061 / JCM 11494 / NBRC 100937 / ID131577</strain>
    </source>
</reference>
<dbReference type="eggNOG" id="COG0791">
    <property type="taxonomic scope" value="Bacteria"/>
</dbReference>